<reference evidence="2 3" key="1">
    <citation type="submission" date="2022-04" db="EMBL/GenBank/DDBJ databases">
        <title>Hymenobacter sp. isolated from the air.</title>
        <authorList>
            <person name="Won M."/>
            <person name="Lee C.-M."/>
            <person name="Woen H.-Y."/>
            <person name="Kwon S.-W."/>
        </authorList>
    </citation>
    <scope>NUCLEOTIDE SEQUENCE [LARGE SCALE GENOMIC DNA]</scope>
    <source>
        <strain evidence="3">5413 J-13</strain>
    </source>
</reference>
<protein>
    <submittedName>
        <fullName evidence="2">Uncharacterized protein</fullName>
    </submittedName>
</protein>
<keyword evidence="1" id="KW-1133">Transmembrane helix</keyword>
<sequence>MYYQQLLFWTFVLVAIIGGGRYSFDYWLTRRSARTAAGSHPRHAVVVAASALTLFLLQPAAAQPAYPLPTITLTDWQPLLHADWHGTLTYRDYRNQQLVALATQLDATQTAPQELLLRYTYREPDGRTVAGTDHLRVLADGTRIEWDGLLMHLHHKQLLPDHTLQLVLVGEGQDDNRPATIRRTVLLTAQRYSVRKEVRFAKDTTFLLRHEYQLQC</sequence>
<gene>
    <name evidence="2" type="ORF">MUN82_05340</name>
</gene>
<proteinExistence type="predicted"/>
<accession>A0A8T9SWQ5</accession>
<keyword evidence="1" id="KW-0472">Membrane</keyword>
<feature type="transmembrane region" description="Helical" evidence="1">
    <location>
        <begin position="6"/>
        <end position="24"/>
    </location>
</feature>
<name>A0A8T9SWQ5_9BACT</name>
<keyword evidence="3" id="KW-1185">Reference proteome</keyword>
<organism evidence="2 3">
    <name type="scientific">Hymenobacter aerilatus</name>
    <dbReference type="NCBI Taxonomy" id="2932251"/>
    <lineage>
        <taxon>Bacteria</taxon>
        <taxon>Pseudomonadati</taxon>
        <taxon>Bacteroidota</taxon>
        <taxon>Cytophagia</taxon>
        <taxon>Cytophagales</taxon>
        <taxon>Hymenobacteraceae</taxon>
        <taxon>Hymenobacter</taxon>
    </lineage>
</organism>
<dbReference type="RefSeq" id="WP_245095544.1">
    <property type="nucleotide sequence ID" value="NZ_CP095053.1"/>
</dbReference>
<evidence type="ECO:0000313" key="2">
    <source>
        <dbReference type="EMBL" id="UOR06518.1"/>
    </source>
</evidence>
<dbReference type="EMBL" id="CP095053">
    <property type="protein sequence ID" value="UOR06518.1"/>
    <property type="molecule type" value="Genomic_DNA"/>
</dbReference>
<evidence type="ECO:0000256" key="1">
    <source>
        <dbReference type="SAM" id="Phobius"/>
    </source>
</evidence>
<feature type="transmembrane region" description="Helical" evidence="1">
    <location>
        <begin position="44"/>
        <end position="62"/>
    </location>
</feature>
<dbReference type="KEGG" id="haei:MUN82_05340"/>
<evidence type="ECO:0000313" key="3">
    <source>
        <dbReference type="Proteomes" id="UP000829925"/>
    </source>
</evidence>
<dbReference type="AlphaFoldDB" id="A0A8T9SWQ5"/>
<keyword evidence="1" id="KW-0812">Transmembrane</keyword>
<dbReference type="Proteomes" id="UP000829925">
    <property type="component" value="Chromosome"/>
</dbReference>